<feature type="non-terminal residue" evidence="3">
    <location>
        <position position="125"/>
    </location>
</feature>
<proteinExistence type="predicted"/>
<dbReference type="PANTHER" id="PTHR35176">
    <property type="entry name" value="HEME OXYGENASE HI_0854-RELATED"/>
    <property type="match status" value="1"/>
</dbReference>
<dbReference type="GO" id="GO:0005829">
    <property type="term" value="C:cytosol"/>
    <property type="evidence" value="ECO:0007669"/>
    <property type="project" value="TreeGrafter"/>
</dbReference>
<dbReference type="InterPro" id="IPR012349">
    <property type="entry name" value="Split_barrel_FMN-bd"/>
</dbReference>
<organism evidence="3 4">
    <name type="scientific">Kouleothrix aurantiaca</name>
    <dbReference type="NCBI Taxonomy" id="186479"/>
    <lineage>
        <taxon>Bacteria</taxon>
        <taxon>Bacillati</taxon>
        <taxon>Chloroflexota</taxon>
        <taxon>Chloroflexia</taxon>
        <taxon>Chloroflexales</taxon>
        <taxon>Roseiflexineae</taxon>
        <taxon>Roseiflexaceae</taxon>
        <taxon>Kouleothrix</taxon>
    </lineage>
</organism>
<dbReference type="PANTHER" id="PTHR35176:SF6">
    <property type="entry name" value="HEME OXYGENASE HI_0854-RELATED"/>
    <property type="match status" value="1"/>
</dbReference>
<reference evidence="3 4" key="1">
    <citation type="submission" date="2015-09" db="EMBL/GenBank/DDBJ databases">
        <title>Draft genome sequence of Kouleothrix aurantiaca JCM 19913.</title>
        <authorList>
            <person name="Hemp J."/>
        </authorList>
    </citation>
    <scope>NUCLEOTIDE SEQUENCE [LARGE SCALE GENOMIC DNA]</scope>
    <source>
        <strain evidence="3 4">COM-B</strain>
    </source>
</reference>
<keyword evidence="4" id="KW-1185">Reference proteome</keyword>
<evidence type="ECO:0000259" key="2">
    <source>
        <dbReference type="Pfam" id="PF01243"/>
    </source>
</evidence>
<evidence type="ECO:0000256" key="1">
    <source>
        <dbReference type="ARBA" id="ARBA00023002"/>
    </source>
</evidence>
<gene>
    <name evidence="3" type="ORF">SE17_37460</name>
</gene>
<dbReference type="GO" id="GO:0016627">
    <property type="term" value="F:oxidoreductase activity, acting on the CH-CH group of donors"/>
    <property type="evidence" value="ECO:0007669"/>
    <property type="project" value="TreeGrafter"/>
</dbReference>
<protein>
    <recommendedName>
        <fullName evidence="2">Pyridoxamine 5'-phosphate oxidase N-terminal domain-containing protein</fullName>
    </recommendedName>
</protein>
<dbReference type="InterPro" id="IPR011576">
    <property type="entry name" value="Pyridox_Oxase_N"/>
</dbReference>
<accession>A0A0P9EW23</accession>
<dbReference type="AlphaFoldDB" id="A0A0P9EW23"/>
<dbReference type="EMBL" id="LJCR01002565">
    <property type="protein sequence ID" value="KPV48553.1"/>
    <property type="molecule type" value="Genomic_DNA"/>
</dbReference>
<dbReference type="InterPro" id="IPR052019">
    <property type="entry name" value="F420H2_bilvrd_red/Heme_oxyg"/>
</dbReference>
<dbReference type="Proteomes" id="UP000050509">
    <property type="component" value="Unassembled WGS sequence"/>
</dbReference>
<dbReference type="NCBIfam" id="TIGR03618">
    <property type="entry name" value="Rv1155_F420"/>
    <property type="match status" value="1"/>
</dbReference>
<name>A0A0P9EW23_9CHLR</name>
<sequence>MVTVPESHTDLLAAGVGMLATQGHDGFPQVTALWFLLDEDGLVKLSLNTTRQKTKNRERHAECAFFVLDPANPYRTLEIRALAEIAPDSDYAFATRLGAKYGGADLRAMDGPGGSRVVVTLRPVK</sequence>
<evidence type="ECO:0000313" key="4">
    <source>
        <dbReference type="Proteomes" id="UP000050509"/>
    </source>
</evidence>
<dbReference type="Gene3D" id="2.30.110.10">
    <property type="entry name" value="Electron Transport, Fmn-binding Protein, Chain A"/>
    <property type="match status" value="1"/>
</dbReference>
<evidence type="ECO:0000313" key="3">
    <source>
        <dbReference type="EMBL" id="KPV48553.1"/>
    </source>
</evidence>
<dbReference type="GO" id="GO:0070967">
    <property type="term" value="F:coenzyme F420 binding"/>
    <property type="evidence" value="ECO:0007669"/>
    <property type="project" value="TreeGrafter"/>
</dbReference>
<dbReference type="InterPro" id="IPR019920">
    <property type="entry name" value="F420-binding_dom_put"/>
</dbReference>
<feature type="domain" description="Pyridoxamine 5'-phosphate oxidase N-terminal" evidence="2">
    <location>
        <begin position="12"/>
        <end position="117"/>
    </location>
</feature>
<dbReference type="Pfam" id="PF01243">
    <property type="entry name" value="PNPOx_N"/>
    <property type="match status" value="1"/>
</dbReference>
<keyword evidence="1" id="KW-0560">Oxidoreductase</keyword>
<dbReference type="SUPFAM" id="SSF50475">
    <property type="entry name" value="FMN-binding split barrel"/>
    <property type="match status" value="1"/>
</dbReference>
<comment type="caution">
    <text evidence="3">The sequence shown here is derived from an EMBL/GenBank/DDBJ whole genome shotgun (WGS) entry which is preliminary data.</text>
</comment>